<dbReference type="GO" id="GO:0016829">
    <property type="term" value="F:lyase activity"/>
    <property type="evidence" value="ECO:0007669"/>
    <property type="project" value="UniProtKB-KW"/>
</dbReference>
<keyword evidence="9" id="KW-1185">Reference proteome</keyword>
<name>A0A2G5HXL2_CERBT</name>
<dbReference type="AlphaFoldDB" id="A0A2G5HXL2"/>
<evidence type="ECO:0000256" key="1">
    <source>
        <dbReference type="ARBA" id="ARBA00001970"/>
    </source>
</evidence>
<evidence type="ECO:0000313" key="8">
    <source>
        <dbReference type="Proteomes" id="UP000230605"/>
    </source>
</evidence>
<evidence type="ECO:0000256" key="3">
    <source>
        <dbReference type="ARBA" id="ARBA00022723"/>
    </source>
</evidence>
<dbReference type="Proteomes" id="UP000230605">
    <property type="component" value="Chromosome 2"/>
</dbReference>
<comment type="cofactor">
    <cofactor evidence="1">
        <name>heme b</name>
        <dbReference type="ChEBI" id="CHEBI:60344"/>
    </cofactor>
</comment>
<evidence type="ECO:0000313" key="9">
    <source>
        <dbReference type="Proteomes" id="UP001302367"/>
    </source>
</evidence>
<dbReference type="EMBL" id="LKMD01000102">
    <property type="protein sequence ID" value="PIA97304.1"/>
    <property type="molecule type" value="Genomic_DNA"/>
</dbReference>
<dbReference type="EMBL" id="CP134185">
    <property type="protein sequence ID" value="WPA97861.1"/>
    <property type="molecule type" value="Genomic_DNA"/>
</dbReference>
<reference evidence="7 9" key="2">
    <citation type="submission" date="2023-09" db="EMBL/GenBank/DDBJ databases">
        <title>Complete-Gapless Cercospora beticola genome.</title>
        <authorList>
            <person name="Wyatt N.A."/>
            <person name="Spanner R.E."/>
            <person name="Bolton M.D."/>
        </authorList>
    </citation>
    <scope>NUCLEOTIDE SEQUENCE [LARGE SCALE GENOMIC DNA]</scope>
    <source>
        <strain evidence="7">Cb09-40</strain>
    </source>
</reference>
<dbReference type="OrthoDB" id="3465714at2759"/>
<proteinExistence type="predicted"/>
<dbReference type="Pfam" id="PF13816">
    <property type="entry name" value="Dehydratase_hem"/>
    <property type="match status" value="1"/>
</dbReference>
<keyword evidence="2" id="KW-0349">Heme</keyword>
<keyword evidence="5" id="KW-0456">Lyase</keyword>
<evidence type="ECO:0008006" key="10">
    <source>
        <dbReference type="Google" id="ProtNLM"/>
    </source>
</evidence>
<gene>
    <name evidence="6" type="ORF">CB0940_05324</name>
    <name evidence="7" type="ORF">RHO25_002472</name>
</gene>
<evidence type="ECO:0000313" key="6">
    <source>
        <dbReference type="EMBL" id="PIA97304.1"/>
    </source>
</evidence>
<reference evidence="6 8" key="1">
    <citation type="submission" date="2015-10" db="EMBL/GenBank/DDBJ databases">
        <title>The cercosporin biosynthetic gene cluster was horizontally transferred to several fungal lineages and shown to be expanded in Cercospora beticola based on microsynteny with recipient genomes.</title>
        <authorList>
            <person name="De Jonge R."/>
            <person name="Ebert M.K."/>
            <person name="Suttle J.C."/>
            <person name="Jurick Ii W.M."/>
            <person name="Secor G.A."/>
            <person name="Thomma B.P."/>
            <person name="Van De Peer Y."/>
            <person name="Bolton M.D."/>
        </authorList>
    </citation>
    <scope>NUCLEOTIDE SEQUENCE [LARGE SCALE GENOMIC DNA]</scope>
    <source>
        <strain evidence="6 8">09-40</strain>
    </source>
</reference>
<evidence type="ECO:0000256" key="5">
    <source>
        <dbReference type="ARBA" id="ARBA00023239"/>
    </source>
</evidence>
<organism evidence="6 8">
    <name type="scientific">Cercospora beticola</name>
    <name type="common">Sugarbeet leaf spot fungus</name>
    <dbReference type="NCBI Taxonomy" id="122368"/>
    <lineage>
        <taxon>Eukaryota</taxon>
        <taxon>Fungi</taxon>
        <taxon>Dikarya</taxon>
        <taxon>Ascomycota</taxon>
        <taxon>Pezizomycotina</taxon>
        <taxon>Dothideomycetes</taxon>
        <taxon>Dothideomycetidae</taxon>
        <taxon>Mycosphaerellales</taxon>
        <taxon>Mycosphaerellaceae</taxon>
        <taxon>Cercospora</taxon>
    </lineage>
</organism>
<dbReference type="GO" id="GO:0046872">
    <property type="term" value="F:metal ion binding"/>
    <property type="evidence" value="ECO:0007669"/>
    <property type="project" value="UniProtKB-KW"/>
</dbReference>
<keyword evidence="4" id="KW-0408">Iron</keyword>
<evidence type="ECO:0000256" key="2">
    <source>
        <dbReference type="ARBA" id="ARBA00022617"/>
    </source>
</evidence>
<dbReference type="Proteomes" id="UP001302367">
    <property type="component" value="Chromosome 2"/>
</dbReference>
<sequence>MPLLHASLPKNFTVSIFGAQYHGTELSVTKALLIDRFDKLLSPHATHVDRVVHDDTERSLGLTRVWISYWVSSSDFQDWFHSADVEAFWSNLPSDAGLWRETLHFSHDRFLNEVTQDQPCGVGHLGPLSPLTEKSGYWGAYRDRIKEATKEDPLRSTLVEPPVARQPTGSLRLGRARMIQFPDNLCYVVEGQDHSPMNEEETRMWSAKFHYMTKRWITNVVRAGHEKGMLVSRLCHVPESGKTNVQPSELEDDPDIFPALETNRKIEIFYLQELRHMEAVGRRDKTHVKLRQDFMEAYGPDGPMSHGDLLLWVELGILKSKDLEVEYIGCYDTTGFLAYDSCDGFASVTDGIL</sequence>
<accession>A0A2G5HXL2</accession>
<evidence type="ECO:0000313" key="7">
    <source>
        <dbReference type="EMBL" id="WPA97861.1"/>
    </source>
</evidence>
<keyword evidence="3" id="KW-0479">Metal-binding</keyword>
<protein>
    <recommendedName>
        <fullName evidence="10">Phenylacetaldoxime dehydratase</fullName>
    </recommendedName>
</protein>
<evidence type="ECO:0000256" key="4">
    <source>
        <dbReference type="ARBA" id="ARBA00023004"/>
    </source>
</evidence>
<dbReference type="InterPro" id="IPR025702">
    <property type="entry name" value="OXD"/>
</dbReference>